<reference evidence="10 11" key="1">
    <citation type="journal article" date="2020" name="Biotechnol. Biofuels">
        <title>New insights from the biogas microbiome by comprehensive genome-resolved metagenomics of nearly 1600 species originating from multiple anaerobic digesters.</title>
        <authorList>
            <person name="Campanaro S."/>
            <person name="Treu L."/>
            <person name="Rodriguez-R L.M."/>
            <person name="Kovalovszki A."/>
            <person name="Ziels R.M."/>
            <person name="Maus I."/>
            <person name="Zhu X."/>
            <person name="Kougias P.G."/>
            <person name="Basile A."/>
            <person name="Luo G."/>
            <person name="Schluter A."/>
            <person name="Konstantinidis K.T."/>
            <person name="Angelidaki I."/>
        </authorList>
    </citation>
    <scope>NUCLEOTIDE SEQUENCE [LARGE SCALE GENOMIC DNA]</scope>
    <source>
        <strain evidence="10">AS27yjCOA_65</strain>
    </source>
</reference>
<dbReference type="InterPro" id="IPR036771">
    <property type="entry name" value="ATPsynth_dsu/esu_N"/>
</dbReference>
<comment type="caution">
    <text evidence="10">The sequence shown here is derived from an EMBL/GenBank/DDBJ whole genome shotgun (WGS) entry which is preliminary data.</text>
</comment>
<comment type="subcellular location">
    <subcellularLocation>
        <location evidence="7">Cell membrane</location>
        <topology evidence="7">Peripheral membrane protein</topology>
    </subcellularLocation>
    <subcellularLocation>
        <location evidence="1">Endomembrane system</location>
        <topology evidence="1">Peripheral membrane protein</topology>
    </subcellularLocation>
</comment>
<dbReference type="GO" id="GO:0005886">
    <property type="term" value="C:plasma membrane"/>
    <property type="evidence" value="ECO:0007669"/>
    <property type="project" value="UniProtKB-SubCell"/>
</dbReference>
<comment type="subunit">
    <text evidence="7 8">F-type ATPases have 2 components, CF(1) - the catalytic core - and CF(0) - the membrane proton channel. CF(1) has five subunits: alpha(3), beta(3), gamma(1), delta(1), epsilon(1). CF(0) has three main subunits: a, b and c.</text>
</comment>
<keyword evidence="7" id="KW-1003">Cell membrane</keyword>
<dbReference type="InterPro" id="IPR020546">
    <property type="entry name" value="ATP_synth_F1_dsu/esu_N"/>
</dbReference>
<keyword evidence="7" id="KW-0375">Hydrogen ion transport</keyword>
<keyword evidence="5 7" id="KW-0472">Membrane</keyword>
<dbReference type="SUPFAM" id="SSF51344">
    <property type="entry name" value="Epsilon subunit of F1F0-ATP synthase N-terminal domain"/>
    <property type="match status" value="1"/>
</dbReference>
<name>A0A7X9FPZ0_9DELT</name>
<keyword evidence="7 8" id="KW-0066">ATP synthesis</keyword>
<comment type="function">
    <text evidence="7">Produces ATP from ADP in the presence of a proton gradient across the membrane.</text>
</comment>
<dbReference type="NCBIfam" id="TIGR01216">
    <property type="entry name" value="ATP_synt_epsi"/>
    <property type="match status" value="1"/>
</dbReference>
<evidence type="ECO:0000256" key="4">
    <source>
        <dbReference type="ARBA" id="ARBA00023065"/>
    </source>
</evidence>
<evidence type="ECO:0000256" key="8">
    <source>
        <dbReference type="RuleBase" id="RU003656"/>
    </source>
</evidence>
<dbReference type="HAMAP" id="MF_00530">
    <property type="entry name" value="ATP_synth_epsil_bac"/>
    <property type="match status" value="1"/>
</dbReference>
<evidence type="ECO:0000259" key="9">
    <source>
        <dbReference type="Pfam" id="PF02823"/>
    </source>
</evidence>
<dbReference type="GO" id="GO:0012505">
    <property type="term" value="C:endomembrane system"/>
    <property type="evidence" value="ECO:0007669"/>
    <property type="project" value="UniProtKB-SubCell"/>
</dbReference>
<comment type="similarity">
    <text evidence="2 7 8">Belongs to the ATPase epsilon chain family.</text>
</comment>
<dbReference type="InterPro" id="IPR001469">
    <property type="entry name" value="ATP_synth_F1_dsu/esu"/>
</dbReference>
<dbReference type="CDD" id="cd12152">
    <property type="entry name" value="F1-ATPase_delta"/>
    <property type="match status" value="1"/>
</dbReference>
<evidence type="ECO:0000256" key="7">
    <source>
        <dbReference type="HAMAP-Rule" id="MF_00530"/>
    </source>
</evidence>
<keyword evidence="3 7" id="KW-0813">Transport</keyword>
<dbReference type="Gene3D" id="2.60.15.10">
    <property type="entry name" value="F0F1 ATP synthase delta/epsilon subunit, N-terminal"/>
    <property type="match status" value="1"/>
</dbReference>
<dbReference type="AlphaFoldDB" id="A0A7X9FPZ0"/>
<keyword evidence="4 7" id="KW-0406">Ion transport</keyword>
<evidence type="ECO:0000313" key="10">
    <source>
        <dbReference type="EMBL" id="NMC61751.1"/>
    </source>
</evidence>
<evidence type="ECO:0000256" key="6">
    <source>
        <dbReference type="ARBA" id="ARBA00023196"/>
    </source>
</evidence>
<protein>
    <recommendedName>
        <fullName evidence="7">ATP synthase epsilon chain</fullName>
    </recommendedName>
    <alternativeName>
        <fullName evidence="7">ATP synthase F1 sector epsilon subunit</fullName>
    </alternativeName>
    <alternativeName>
        <fullName evidence="7">F-ATPase epsilon subunit</fullName>
    </alternativeName>
</protein>
<dbReference type="Pfam" id="PF02823">
    <property type="entry name" value="ATP-synt_DE_N"/>
    <property type="match status" value="1"/>
</dbReference>
<accession>A0A7X9FPZ0</accession>
<organism evidence="10 11">
    <name type="scientific">SAR324 cluster bacterium</name>
    <dbReference type="NCBI Taxonomy" id="2024889"/>
    <lineage>
        <taxon>Bacteria</taxon>
        <taxon>Deltaproteobacteria</taxon>
        <taxon>SAR324 cluster</taxon>
    </lineage>
</organism>
<evidence type="ECO:0000256" key="3">
    <source>
        <dbReference type="ARBA" id="ARBA00022448"/>
    </source>
</evidence>
<feature type="domain" description="ATP synthase F1 complex delta/epsilon subunit N-terminal" evidence="9">
    <location>
        <begin position="8"/>
        <end position="85"/>
    </location>
</feature>
<proteinExistence type="inferred from homology"/>
<dbReference type="Proteomes" id="UP000524246">
    <property type="component" value="Unassembled WGS sequence"/>
</dbReference>
<dbReference type="GO" id="GO:0046933">
    <property type="term" value="F:proton-transporting ATP synthase activity, rotational mechanism"/>
    <property type="evidence" value="ECO:0007669"/>
    <property type="project" value="UniProtKB-UniRule"/>
</dbReference>
<evidence type="ECO:0000256" key="1">
    <source>
        <dbReference type="ARBA" id="ARBA00004184"/>
    </source>
</evidence>
<dbReference type="GO" id="GO:0005524">
    <property type="term" value="F:ATP binding"/>
    <property type="evidence" value="ECO:0007669"/>
    <property type="project" value="UniProtKB-UniRule"/>
</dbReference>
<evidence type="ECO:0000256" key="5">
    <source>
        <dbReference type="ARBA" id="ARBA00023136"/>
    </source>
</evidence>
<gene>
    <name evidence="7 10" type="primary">atpC</name>
    <name evidence="10" type="ORF">GYA55_01140</name>
</gene>
<dbReference type="EMBL" id="JAAZON010000042">
    <property type="protein sequence ID" value="NMC61751.1"/>
    <property type="molecule type" value="Genomic_DNA"/>
</dbReference>
<keyword evidence="6 7" id="KW-0139">CF(1)</keyword>
<dbReference type="GO" id="GO:0045259">
    <property type="term" value="C:proton-transporting ATP synthase complex"/>
    <property type="evidence" value="ECO:0007669"/>
    <property type="project" value="UniProtKB-KW"/>
</dbReference>
<sequence length="137" mass="14809">MSENSFILKVFSPTGLILEENVTSVIFPGTDGEVGVLPQHAHYVGSIGTGLLLFETTIAAEKGRIVISGGFARMKEGELHILADKVILPDEAEDMAIGIEKKELEEFVKNSDGNTPEWSLAQTKLQILNAVESLKNA</sequence>
<evidence type="ECO:0000256" key="2">
    <source>
        <dbReference type="ARBA" id="ARBA00005712"/>
    </source>
</evidence>
<evidence type="ECO:0000313" key="11">
    <source>
        <dbReference type="Proteomes" id="UP000524246"/>
    </source>
</evidence>